<evidence type="ECO:0000313" key="7">
    <source>
        <dbReference type="Proteomes" id="UP000738349"/>
    </source>
</evidence>
<comment type="caution">
    <text evidence="6">The sequence shown here is derived from an EMBL/GenBank/DDBJ whole genome shotgun (WGS) entry which is preliminary data.</text>
</comment>
<accession>A0A9P9DLN0</accession>
<name>A0A9P9DLN0_9HYPO</name>
<feature type="domain" description="FAD-binding" evidence="5">
    <location>
        <begin position="11"/>
        <end position="348"/>
    </location>
</feature>
<dbReference type="Gene3D" id="3.30.9.10">
    <property type="entry name" value="D-Amino Acid Oxidase, subunit A, domain 2"/>
    <property type="match status" value="1"/>
</dbReference>
<keyword evidence="4" id="KW-0560">Oxidoreductase</keyword>
<evidence type="ECO:0000256" key="4">
    <source>
        <dbReference type="ARBA" id="ARBA00023002"/>
    </source>
</evidence>
<dbReference type="Proteomes" id="UP000738349">
    <property type="component" value="Unassembled WGS sequence"/>
</dbReference>
<reference evidence="6" key="1">
    <citation type="journal article" date="2021" name="Nat. Commun.">
        <title>Genetic determinants of endophytism in the Arabidopsis root mycobiome.</title>
        <authorList>
            <person name="Mesny F."/>
            <person name="Miyauchi S."/>
            <person name="Thiergart T."/>
            <person name="Pickel B."/>
            <person name="Atanasova L."/>
            <person name="Karlsson M."/>
            <person name="Huettel B."/>
            <person name="Barry K.W."/>
            <person name="Haridas S."/>
            <person name="Chen C."/>
            <person name="Bauer D."/>
            <person name="Andreopoulos W."/>
            <person name="Pangilinan J."/>
            <person name="LaButti K."/>
            <person name="Riley R."/>
            <person name="Lipzen A."/>
            <person name="Clum A."/>
            <person name="Drula E."/>
            <person name="Henrissat B."/>
            <person name="Kohler A."/>
            <person name="Grigoriev I.V."/>
            <person name="Martin F.M."/>
            <person name="Hacquard S."/>
        </authorList>
    </citation>
    <scope>NUCLEOTIDE SEQUENCE</scope>
    <source>
        <strain evidence="6">MPI-CAGE-AT-0147</strain>
    </source>
</reference>
<dbReference type="SUPFAM" id="SSF51905">
    <property type="entry name" value="FAD/NAD(P)-binding domain"/>
    <property type="match status" value="1"/>
</dbReference>
<dbReference type="InterPro" id="IPR050641">
    <property type="entry name" value="RIFMO-like"/>
</dbReference>
<protein>
    <submittedName>
        <fullName evidence="6">FAD binding domain-containing protein</fullName>
    </submittedName>
</protein>
<evidence type="ECO:0000256" key="1">
    <source>
        <dbReference type="ARBA" id="ARBA00001974"/>
    </source>
</evidence>
<gene>
    <name evidence="6" type="ORF">EDB81DRAFT_766322</name>
</gene>
<dbReference type="OrthoDB" id="1716816at2759"/>
<dbReference type="SUPFAM" id="SSF54373">
    <property type="entry name" value="FAD-linked reductases, C-terminal domain"/>
    <property type="match status" value="1"/>
</dbReference>
<dbReference type="Pfam" id="PF01494">
    <property type="entry name" value="FAD_binding_3"/>
    <property type="match status" value="1"/>
</dbReference>
<proteinExistence type="predicted"/>
<evidence type="ECO:0000256" key="3">
    <source>
        <dbReference type="ARBA" id="ARBA00022827"/>
    </source>
</evidence>
<keyword evidence="7" id="KW-1185">Reference proteome</keyword>
<comment type="cofactor">
    <cofactor evidence="1">
        <name>FAD</name>
        <dbReference type="ChEBI" id="CHEBI:57692"/>
    </cofactor>
</comment>
<dbReference type="PANTHER" id="PTHR43004:SF19">
    <property type="entry name" value="BINDING MONOOXYGENASE, PUTATIVE (JCVI)-RELATED"/>
    <property type="match status" value="1"/>
</dbReference>
<evidence type="ECO:0000313" key="6">
    <source>
        <dbReference type="EMBL" id="KAH7121509.1"/>
    </source>
</evidence>
<sequence length="511" mass="56064">MGSLNPQATSVDLIVVGGGPTGLLTALLCQRLGASVAVIHAKPGPLPLGRADALNARTQQYLEVVGVLGQLQAQGITCNTSSVFANGVFKSRQSHWWTSLKHVWQKNFLMIGQPAVERALSSQIGTGLYYNESVTEISENTDEVTVHTDHGNTFRGKFCVAADGARSTIRQSLNIGFTGTKPGMTWAVMDVFLDTDFPRCDEIVTFELHGQSRVSWIPRERNMARFYILLDGEITEEKCKASIKQHMMPYRVDFPATEWFSAFEVKERVASTFISQQGTGKVFLAGDAAHVHSVNGGQGLNTGIADAFALSWRLSHVLSHPEIKASVKDAVLSSYDVERRSVAQEVVNVAATLVRDTVHEGSQYVGSIEKHASHITGMGISYQGLHSPAIQDSQHGMFTAGQPCPDVYLTLDGQDIPRRLYSLAEYGKYLVLAIGTNHTLEIKHQDSISWFHVQAESASRRLLAGGDERVARAGFVSTEDNYVIVIRPDMYVGYVSLDNGWKEYLETMLGI</sequence>
<keyword evidence="3" id="KW-0274">FAD</keyword>
<dbReference type="AlphaFoldDB" id="A0A9P9DLN0"/>
<keyword evidence="2" id="KW-0285">Flavoprotein</keyword>
<dbReference type="InterPro" id="IPR002938">
    <property type="entry name" value="FAD-bd"/>
</dbReference>
<dbReference type="Gene3D" id="3.50.50.60">
    <property type="entry name" value="FAD/NAD(P)-binding domain"/>
    <property type="match status" value="1"/>
</dbReference>
<evidence type="ECO:0000256" key="2">
    <source>
        <dbReference type="ARBA" id="ARBA00022630"/>
    </source>
</evidence>
<dbReference type="PRINTS" id="PR00420">
    <property type="entry name" value="RNGMNOXGNASE"/>
</dbReference>
<organism evidence="6 7">
    <name type="scientific">Dactylonectria macrodidyma</name>
    <dbReference type="NCBI Taxonomy" id="307937"/>
    <lineage>
        <taxon>Eukaryota</taxon>
        <taxon>Fungi</taxon>
        <taxon>Dikarya</taxon>
        <taxon>Ascomycota</taxon>
        <taxon>Pezizomycotina</taxon>
        <taxon>Sordariomycetes</taxon>
        <taxon>Hypocreomycetidae</taxon>
        <taxon>Hypocreales</taxon>
        <taxon>Nectriaceae</taxon>
        <taxon>Dactylonectria</taxon>
    </lineage>
</organism>
<evidence type="ECO:0000259" key="5">
    <source>
        <dbReference type="Pfam" id="PF01494"/>
    </source>
</evidence>
<dbReference type="EMBL" id="JAGMUV010000024">
    <property type="protein sequence ID" value="KAH7121509.1"/>
    <property type="molecule type" value="Genomic_DNA"/>
</dbReference>
<dbReference type="InterPro" id="IPR036188">
    <property type="entry name" value="FAD/NAD-bd_sf"/>
</dbReference>
<dbReference type="GO" id="GO:0071949">
    <property type="term" value="F:FAD binding"/>
    <property type="evidence" value="ECO:0007669"/>
    <property type="project" value="InterPro"/>
</dbReference>
<dbReference type="GO" id="GO:0016709">
    <property type="term" value="F:oxidoreductase activity, acting on paired donors, with incorporation or reduction of molecular oxygen, NAD(P)H as one donor, and incorporation of one atom of oxygen"/>
    <property type="evidence" value="ECO:0007669"/>
    <property type="project" value="UniProtKB-ARBA"/>
</dbReference>
<dbReference type="PANTHER" id="PTHR43004">
    <property type="entry name" value="TRK SYSTEM POTASSIUM UPTAKE PROTEIN"/>
    <property type="match status" value="1"/>
</dbReference>